<gene>
    <name evidence="3" type="ORF">A2994_03470</name>
</gene>
<sequence length="256" mass="27777">MLFDFVSFLFPKRHQLKATLLEKMWMRPALARSKALLAISESTKNDAVKLFGINPDKITVSYLGPAVAVQAAPIALPASPIILFVGTLEPRKNVAMLVEAFNQLRRRAIDCSLVLAGGWGWQSAQIRGAVTASPYAADIKVLGYVSEAQKTFLYQHATVLAFPSRYEGFGMPPLEAMSEGLPVVTTNISSLPEVVGDAALLIGPDLADELSDALAQVLTDDSLRQRLVQAGLAQSKKFNWQNTADVTLRVLINARA</sequence>
<protein>
    <recommendedName>
        <fullName evidence="2">Glycosyl transferase family 1 domain-containing protein</fullName>
    </recommendedName>
</protein>
<evidence type="ECO:0000313" key="3">
    <source>
        <dbReference type="EMBL" id="OGB85186.1"/>
    </source>
</evidence>
<dbReference type="CDD" id="cd03809">
    <property type="entry name" value="GT4_MtfB-like"/>
    <property type="match status" value="1"/>
</dbReference>
<dbReference type="InterPro" id="IPR001296">
    <property type="entry name" value="Glyco_trans_1"/>
</dbReference>
<accession>A0A1F4PNL2</accession>
<dbReference type="PANTHER" id="PTHR46401:SF2">
    <property type="entry name" value="GLYCOSYLTRANSFERASE WBBK-RELATED"/>
    <property type="match status" value="1"/>
</dbReference>
<dbReference type="Proteomes" id="UP000179010">
    <property type="component" value="Unassembled WGS sequence"/>
</dbReference>
<dbReference type="AlphaFoldDB" id="A0A1F4PNL2"/>
<dbReference type="GO" id="GO:0009103">
    <property type="term" value="P:lipopolysaccharide biosynthetic process"/>
    <property type="evidence" value="ECO:0007669"/>
    <property type="project" value="TreeGrafter"/>
</dbReference>
<dbReference type="STRING" id="1798539.A2994_03470"/>
<keyword evidence="1" id="KW-0808">Transferase</keyword>
<name>A0A1F4PNL2_UNCK3</name>
<dbReference type="PANTHER" id="PTHR46401">
    <property type="entry name" value="GLYCOSYLTRANSFERASE WBBK-RELATED"/>
    <property type="match status" value="1"/>
</dbReference>
<dbReference type="FunFam" id="3.40.50.2000:FF:000119">
    <property type="entry name" value="Glycosyl transferase group 1"/>
    <property type="match status" value="1"/>
</dbReference>
<comment type="caution">
    <text evidence="3">The sequence shown here is derived from an EMBL/GenBank/DDBJ whole genome shotgun (WGS) entry which is preliminary data.</text>
</comment>
<feature type="domain" description="Glycosyl transferase family 1" evidence="2">
    <location>
        <begin position="79"/>
        <end position="231"/>
    </location>
</feature>
<reference evidence="3 4" key="1">
    <citation type="journal article" date="2016" name="Nat. Commun.">
        <title>Thousands of microbial genomes shed light on interconnected biogeochemical processes in an aquifer system.</title>
        <authorList>
            <person name="Anantharaman K."/>
            <person name="Brown C.T."/>
            <person name="Hug L.A."/>
            <person name="Sharon I."/>
            <person name="Castelle C.J."/>
            <person name="Probst A.J."/>
            <person name="Thomas B.C."/>
            <person name="Singh A."/>
            <person name="Wilkins M.J."/>
            <person name="Karaoz U."/>
            <person name="Brodie E.L."/>
            <person name="Williams K.H."/>
            <person name="Hubbard S.S."/>
            <person name="Banfield J.F."/>
        </authorList>
    </citation>
    <scope>NUCLEOTIDE SEQUENCE [LARGE SCALE GENOMIC DNA]</scope>
</reference>
<organism evidence="3 4">
    <name type="scientific">candidate division Kazan bacterium RIFCSPLOWO2_01_FULL_48_13</name>
    <dbReference type="NCBI Taxonomy" id="1798539"/>
    <lineage>
        <taxon>Bacteria</taxon>
        <taxon>Bacteria division Kazan-3B-28</taxon>
    </lineage>
</organism>
<dbReference type="EMBL" id="METE01000009">
    <property type="protein sequence ID" value="OGB85186.1"/>
    <property type="molecule type" value="Genomic_DNA"/>
</dbReference>
<dbReference type="Gene3D" id="3.40.50.2000">
    <property type="entry name" value="Glycogen Phosphorylase B"/>
    <property type="match status" value="2"/>
</dbReference>
<dbReference type="Pfam" id="PF00534">
    <property type="entry name" value="Glycos_transf_1"/>
    <property type="match status" value="1"/>
</dbReference>
<evidence type="ECO:0000313" key="4">
    <source>
        <dbReference type="Proteomes" id="UP000179010"/>
    </source>
</evidence>
<dbReference type="GO" id="GO:0016757">
    <property type="term" value="F:glycosyltransferase activity"/>
    <property type="evidence" value="ECO:0007669"/>
    <property type="project" value="InterPro"/>
</dbReference>
<dbReference type="SUPFAM" id="SSF53756">
    <property type="entry name" value="UDP-Glycosyltransferase/glycogen phosphorylase"/>
    <property type="match status" value="1"/>
</dbReference>
<proteinExistence type="predicted"/>
<evidence type="ECO:0000256" key="1">
    <source>
        <dbReference type="ARBA" id="ARBA00022679"/>
    </source>
</evidence>
<evidence type="ECO:0000259" key="2">
    <source>
        <dbReference type="Pfam" id="PF00534"/>
    </source>
</evidence>